<dbReference type="Proteomes" id="UP001596405">
    <property type="component" value="Unassembled WGS sequence"/>
</dbReference>
<dbReference type="SUPFAM" id="SSF48452">
    <property type="entry name" value="TPR-like"/>
    <property type="match status" value="1"/>
</dbReference>
<dbReference type="PANTHER" id="PTHR44858">
    <property type="entry name" value="TETRATRICOPEPTIDE REPEAT PROTEIN 6"/>
    <property type="match status" value="1"/>
</dbReference>
<evidence type="ECO:0000256" key="3">
    <source>
        <dbReference type="PROSITE-ProRule" id="PRU00339"/>
    </source>
</evidence>
<dbReference type="EMBL" id="JBHSYQ010000003">
    <property type="protein sequence ID" value="MFC6996831.1"/>
    <property type="molecule type" value="Genomic_DNA"/>
</dbReference>
<proteinExistence type="predicted"/>
<dbReference type="RefSeq" id="WP_066622655.1">
    <property type="nucleotide sequence ID" value="NZ_JBHSYQ010000003.1"/>
</dbReference>
<evidence type="ECO:0000313" key="6">
    <source>
        <dbReference type="Proteomes" id="UP001596405"/>
    </source>
</evidence>
<feature type="chain" id="PRO_5046164622" evidence="4">
    <location>
        <begin position="26"/>
        <end position="496"/>
    </location>
</feature>
<accession>A0ABW2DGD2</accession>
<dbReference type="InterPro" id="IPR011990">
    <property type="entry name" value="TPR-like_helical_dom_sf"/>
</dbReference>
<evidence type="ECO:0000313" key="5">
    <source>
        <dbReference type="EMBL" id="MFC6996831.1"/>
    </source>
</evidence>
<dbReference type="PROSITE" id="PS50005">
    <property type="entry name" value="TPR"/>
    <property type="match status" value="4"/>
</dbReference>
<keyword evidence="1" id="KW-0677">Repeat</keyword>
<dbReference type="InterPro" id="IPR050498">
    <property type="entry name" value="Ycf3"/>
</dbReference>
<evidence type="ECO:0000256" key="1">
    <source>
        <dbReference type="ARBA" id="ARBA00022737"/>
    </source>
</evidence>
<dbReference type="InterPro" id="IPR019734">
    <property type="entry name" value="TPR_rpt"/>
</dbReference>
<name>A0ABW2DGD2_9BACT</name>
<dbReference type="Pfam" id="PF13432">
    <property type="entry name" value="TPR_16"/>
    <property type="match status" value="3"/>
</dbReference>
<feature type="signal peptide" evidence="4">
    <location>
        <begin position="1"/>
        <end position="25"/>
    </location>
</feature>
<dbReference type="SUPFAM" id="SSF81901">
    <property type="entry name" value="HCP-like"/>
    <property type="match status" value="1"/>
</dbReference>
<evidence type="ECO:0000256" key="2">
    <source>
        <dbReference type="ARBA" id="ARBA00022803"/>
    </source>
</evidence>
<sequence>MIKNWKTYGVLAAAFFSTAGISAHATGGLRSSEVEFLVAAKSPLVYSALADQKSDAEALVSQGIAALKQNKLSEAQQLFDQAIKKSKGKDADLMVKIGEAYLNQEIKDLTYAIKVLEDAVAKDSKNAKAYLLLGDAYLNNKNVDGGKAMANYDKAINLDSKNAEAYYKKGRLYVQSRNFKAANENLEAAIAANPNFAPTYLELAELYYRAEQFPKSAEYIKKYVSLAENTPATRAKYASILYLTKEYDKAMSEIQSVLKADPDNIAMNRLLAYTYFDTKQNEKALQAMTKYFEKYDESKRIPSDYEYYANILVENKKPQEAIAVITKAKALDPKNTLYDDLLTKQYLAVKDYPKAIEAYKAKFATTPPTNTDLFYYGFAHELNDDYQTADSIYALITTSNPTYAYGHLWRARVNSNLDPDTKEGLAKPHYEKFIEVASADQEKYKKELIVANNYLAYYYFLKKDKANATKHWEAVKALDPANVSAIDGLKELKAMK</sequence>
<keyword evidence="2 3" id="KW-0802">TPR repeat</keyword>
<dbReference type="Gene3D" id="1.25.40.10">
    <property type="entry name" value="Tetratricopeptide repeat domain"/>
    <property type="match status" value="3"/>
</dbReference>
<keyword evidence="4" id="KW-0732">Signal</keyword>
<evidence type="ECO:0000256" key="4">
    <source>
        <dbReference type="SAM" id="SignalP"/>
    </source>
</evidence>
<protein>
    <submittedName>
        <fullName evidence="5">Tetratricopeptide repeat protein</fullName>
    </submittedName>
</protein>
<feature type="repeat" description="TPR" evidence="3">
    <location>
        <begin position="56"/>
        <end position="89"/>
    </location>
</feature>
<keyword evidence="6" id="KW-1185">Reference proteome</keyword>
<dbReference type="PANTHER" id="PTHR44858:SF1">
    <property type="entry name" value="UDP-N-ACETYLGLUCOSAMINE--PEPTIDE N-ACETYLGLUCOSAMINYLTRANSFERASE SPINDLY-RELATED"/>
    <property type="match status" value="1"/>
</dbReference>
<feature type="repeat" description="TPR" evidence="3">
    <location>
        <begin position="231"/>
        <end position="264"/>
    </location>
</feature>
<dbReference type="SMART" id="SM00028">
    <property type="entry name" value="TPR"/>
    <property type="match status" value="7"/>
</dbReference>
<feature type="repeat" description="TPR" evidence="3">
    <location>
        <begin position="197"/>
        <end position="230"/>
    </location>
</feature>
<reference evidence="6" key="1">
    <citation type="journal article" date="2019" name="Int. J. Syst. Evol. Microbiol.">
        <title>The Global Catalogue of Microorganisms (GCM) 10K type strain sequencing project: providing services to taxonomists for standard genome sequencing and annotation.</title>
        <authorList>
            <consortium name="The Broad Institute Genomics Platform"/>
            <consortium name="The Broad Institute Genome Sequencing Center for Infectious Disease"/>
            <person name="Wu L."/>
            <person name="Ma J."/>
        </authorList>
    </citation>
    <scope>NUCLEOTIDE SEQUENCE [LARGE SCALE GENOMIC DNA]</scope>
    <source>
        <strain evidence="6">CGMCC 4.7393</strain>
    </source>
</reference>
<comment type="caution">
    <text evidence="5">The sequence shown here is derived from an EMBL/GenBank/DDBJ whole genome shotgun (WGS) entry which is preliminary data.</text>
</comment>
<gene>
    <name evidence="5" type="ORF">ACFQHR_04305</name>
</gene>
<organism evidence="5 6">
    <name type="scientific">Rufibacter roseus</name>
    <dbReference type="NCBI Taxonomy" id="1567108"/>
    <lineage>
        <taxon>Bacteria</taxon>
        <taxon>Pseudomonadati</taxon>
        <taxon>Bacteroidota</taxon>
        <taxon>Cytophagia</taxon>
        <taxon>Cytophagales</taxon>
        <taxon>Hymenobacteraceae</taxon>
        <taxon>Rufibacter</taxon>
    </lineage>
</organism>
<feature type="repeat" description="TPR" evidence="3">
    <location>
        <begin position="163"/>
        <end position="196"/>
    </location>
</feature>